<dbReference type="InterPro" id="IPR006584">
    <property type="entry name" value="Cellulose-bd_IV"/>
</dbReference>
<organism evidence="6 7">
    <name type="scientific">Flavivirga aquatica</name>
    <dbReference type="NCBI Taxonomy" id="1849968"/>
    <lineage>
        <taxon>Bacteria</taxon>
        <taxon>Pseudomonadati</taxon>
        <taxon>Bacteroidota</taxon>
        <taxon>Flavobacteriia</taxon>
        <taxon>Flavobacteriales</taxon>
        <taxon>Flavobacteriaceae</taxon>
        <taxon>Flavivirga</taxon>
    </lineage>
</organism>
<dbReference type="SUPFAM" id="SSF49785">
    <property type="entry name" value="Galactose-binding domain-like"/>
    <property type="match status" value="1"/>
</dbReference>
<sequence length="489" mass="55723">MKTQYFFIATFCLVFLQAFSQTNLVWSDEFNGTGSPDPDKWEQMEYNRRQNSNGPDGWWDRDDVYLDGNGNLVIRVRKINNRNNDNDPYDYSVGAVRTKGIFEKKFGRFEIKCQLPTEQGWWVAFWMMQGNVGSIGNGGVDGMEVDIMEAWGWTDKINHAFHWDGYGSAHKVKGKESVVSGIRDGFHTYTLDWYPDKYIFYIDGVETWRNIGGGVCQFPGYIKVTGEISTENWAIGDNWSKNPATAQYPDYFIVDYVRVYDLDGITTTCNNIASIIEAENYDNMSGVKIENSSEGNKNVGYIDNNDWMEYCIEIPQNGDYKIDLRVASISNNGKFEIKIDGATDTSLNVQNTGGWQNWTTISSNKINIPSGKHTLRIYATKGGFNVNWLRVNSIDNASDTTLSVLKTELELSKTLVLQNPIKLGEYPMVLKNNLSIKDVNIFSINGVLLQKAKIINNRIDFRFLSRGVYFLTFNSIDTIQKNTKKIIIQ</sequence>
<dbReference type="Pfam" id="PF03422">
    <property type="entry name" value="CBM_6"/>
    <property type="match status" value="1"/>
</dbReference>
<comment type="caution">
    <text evidence="6">The sequence shown here is derived from an EMBL/GenBank/DDBJ whole genome shotgun (WGS) entry which is preliminary data.</text>
</comment>
<dbReference type="InterPro" id="IPR005084">
    <property type="entry name" value="CBM6"/>
</dbReference>
<dbReference type="PANTHER" id="PTHR10963:SF55">
    <property type="entry name" value="GLYCOSIDE HYDROLASE FAMILY 16 PROTEIN"/>
    <property type="match status" value="1"/>
</dbReference>
<dbReference type="AlphaFoldDB" id="A0A1E5SH79"/>
<proteinExistence type="inferred from homology"/>
<dbReference type="InterPro" id="IPR050546">
    <property type="entry name" value="Glycosyl_Hydrlase_16"/>
</dbReference>
<dbReference type="STRING" id="1849968.A8C32_04485"/>
<dbReference type="InterPro" id="IPR013320">
    <property type="entry name" value="ConA-like_dom_sf"/>
</dbReference>
<dbReference type="CDD" id="cd08023">
    <property type="entry name" value="GH16_laminarinase_like"/>
    <property type="match status" value="1"/>
</dbReference>
<dbReference type="PROSITE" id="PS51175">
    <property type="entry name" value="CBM6"/>
    <property type="match status" value="1"/>
</dbReference>
<evidence type="ECO:0000256" key="1">
    <source>
        <dbReference type="ARBA" id="ARBA00006865"/>
    </source>
</evidence>
<protein>
    <recommendedName>
        <fullName evidence="8">Glycoside hydrolase family 16</fullName>
    </recommendedName>
</protein>
<gene>
    <name evidence="6" type="ORF">A8C32_04485</name>
</gene>
<evidence type="ECO:0000259" key="5">
    <source>
        <dbReference type="PROSITE" id="PS51762"/>
    </source>
</evidence>
<reference evidence="6 7" key="1">
    <citation type="submission" date="2016-05" db="EMBL/GenBank/DDBJ databases">
        <title>Draft Genome Sequence of Algibacter sp. Strain SK-16 Isolated from the Surface Water of Aburatsubo Inlet.</title>
        <authorList>
            <person name="Wong S.-K."/>
            <person name="Yoshizawa S."/>
            <person name="Nakajima Y."/>
            <person name="Ogura Y."/>
            <person name="Tetsuya H."/>
            <person name="Hamasaki K."/>
        </authorList>
    </citation>
    <scope>NUCLEOTIDE SEQUENCE [LARGE SCALE GENOMIC DNA]</scope>
    <source>
        <strain evidence="6 7">SK-16</strain>
    </source>
</reference>
<keyword evidence="7" id="KW-1185">Reference proteome</keyword>
<dbReference type="InterPro" id="IPR008979">
    <property type="entry name" value="Galactose-bd-like_sf"/>
</dbReference>
<dbReference type="InterPro" id="IPR000757">
    <property type="entry name" value="Beta-glucanase-like"/>
</dbReference>
<evidence type="ECO:0008006" key="8">
    <source>
        <dbReference type="Google" id="ProtNLM"/>
    </source>
</evidence>
<dbReference type="Proteomes" id="UP000095713">
    <property type="component" value="Unassembled WGS sequence"/>
</dbReference>
<accession>A0A1E5SH79</accession>
<dbReference type="Gene3D" id="2.60.120.200">
    <property type="match status" value="1"/>
</dbReference>
<dbReference type="RefSeq" id="WP_069831165.1">
    <property type="nucleotide sequence ID" value="NZ_MDJD01000054.1"/>
</dbReference>
<evidence type="ECO:0000256" key="3">
    <source>
        <dbReference type="SAM" id="SignalP"/>
    </source>
</evidence>
<dbReference type="Pfam" id="PF00722">
    <property type="entry name" value="Glyco_hydro_16"/>
    <property type="match status" value="1"/>
</dbReference>
<name>A0A1E5SH79_9FLAO</name>
<dbReference type="SUPFAM" id="SSF49899">
    <property type="entry name" value="Concanavalin A-like lectins/glucanases"/>
    <property type="match status" value="1"/>
</dbReference>
<feature type="domain" description="CBM6" evidence="4">
    <location>
        <begin position="274"/>
        <end position="392"/>
    </location>
</feature>
<feature type="chain" id="PRO_5009184998" description="Glycoside hydrolase family 16" evidence="3">
    <location>
        <begin position="21"/>
        <end position="489"/>
    </location>
</feature>
<dbReference type="SMART" id="SM00606">
    <property type="entry name" value="CBD_IV"/>
    <property type="match status" value="1"/>
</dbReference>
<dbReference type="GO" id="GO:0004553">
    <property type="term" value="F:hydrolase activity, hydrolyzing O-glycosyl compounds"/>
    <property type="evidence" value="ECO:0007669"/>
    <property type="project" value="InterPro"/>
</dbReference>
<evidence type="ECO:0000259" key="4">
    <source>
        <dbReference type="PROSITE" id="PS51175"/>
    </source>
</evidence>
<dbReference type="Gene3D" id="2.60.120.260">
    <property type="entry name" value="Galactose-binding domain-like"/>
    <property type="match status" value="1"/>
</dbReference>
<dbReference type="EMBL" id="MDJD01000054">
    <property type="protein sequence ID" value="OEJ98477.1"/>
    <property type="molecule type" value="Genomic_DNA"/>
</dbReference>
<dbReference type="PROSITE" id="PS51762">
    <property type="entry name" value="GH16_2"/>
    <property type="match status" value="1"/>
</dbReference>
<feature type="domain" description="GH16" evidence="5">
    <location>
        <begin position="9"/>
        <end position="265"/>
    </location>
</feature>
<evidence type="ECO:0000256" key="2">
    <source>
        <dbReference type="ARBA" id="ARBA00022729"/>
    </source>
</evidence>
<keyword evidence="2 3" id="KW-0732">Signal</keyword>
<dbReference type="GO" id="GO:0030246">
    <property type="term" value="F:carbohydrate binding"/>
    <property type="evidence" value="ECO:0007669"/>
    <property type="project" value="InterPro"/>
</dbReference>
<dbReference type="CDD" id="cd04080">
    <property type="entry name" value="CBM6_cellulase-like"/>
    <property type="match status" value="1"/>
</dbReference>
<feature type="signal peptide" evidence="3">
    <location>
        <begin position="1"/>
        <end position="20"/>
    </location>
</feature>
<comment type="similarity">
    <text evidence="1">Belongs to the glycosyl hydrolase 16 family.</text>
</comment>
<evidence type="ECO:0000313" key="6">
    <source>
        <dbReference type="EMBL" id="OEJ98477.1"/>
    </source>
</evidence>
<evidence type="ECO:0000313" key="7">
    <source>
        <dbReference type="Proteomes" id="UP000095713"/>
    </source>
</evidence>
<dbReference type="PANTHER" id="PTHR10963">
    <property type="entry name" value="GLYCOSYL HYDROLASE-RELATED"/>
    <property type="match status" value="1"/>
</dbReference>
<dbReference type="GO" id="GO:0005975">
    <property type="term" value="P:carbohydrate metabolic process"/>
    <property type="evidence" value="ECO:0007669"/>
    <property type="project" value="InterPro"/>
</dbReference>